<dbReference type="PANTHER" id="PTHR43141">
    <property type="entry name" value="CYTOCHROME BD2 SUBUNIT II"/>
    <property type="match status" value="1"/>
</dbReference>
<protein>
    <submittedName>
        <fullName evidence="8">Cytochrome bd-type quinol oxidase subunit 2</fullName>
    </submittedName>
</protein>
<keyword evidence="5 7" id="KW-1133">Transmembrane helix</keyword>
<keyword evidence="9" id="KW-1185">Reference proteome</keyword>
<feature type="transmembrane region" description="Helical" evidence="7">
    <location>
        <begin position="6"/>
        <end position="28"/>
    </location>
</feature>
<reference evidence="8 9" key="1">
    <citation type="submission" date="2023-07" db="EMBL/GenBank/DDBJ databases">
        <title>Sequencing the genomes of 1000 actinobacteria strains.</title>
        <authorList>
            <person name="Klenk H.-P."/>
        </authorList>
    </citation>
    <scope>NUCLEOTIDE SEQUENCE [LARGE SCALE GENOMIC DNA]</scope>
    <source>
        <strain evidence="8 9">DSM 44109</strain>
    </source>
</reference>
<dbReference type="Proteomes" id="UP001230426">
    <property type="component" value="Unassembled WGS sequence"/>
</dbReference>
<keyword evidence="3" id="KW-1003">Cell membrane</keyword>
<feature type="transmembrane region" description="Helical" evidence="7">
    <location>
        <begin position="139"/>
        <end position="162"/>
    </location>
</feature>
<dbReference type="PANTHER" id="PTHR43141:SF4">
    <property type="entry name" value="CYTOCHROME BD2 SUBUNIT II"/>
    <property type="match status" value="1"/>
</dbReference>
<sequence>MEITLLAFFAVGYFVLAGADLGIGMLLPHLGRSCDERGRVLASITPLFMSNEVWLVAAAGVLVGAFPLLEGELLSGLYVPSVALLLGWVVRDAGIWLRGGVDRAAWRRGCDGAVVAGSWAVALSWGFILAAMGERSVTGSAAIVVPAVAALFCAHGTAFAGLRLGGAPKARARRLSGASGERLVYALTSGGMALVCLLAGSRLPLAENLADPATLALLTPALLVITPVLVASQVWLWRVFDRAPIRSQ</sequence>
<dbReference type="InterPro" id="IPR003317">
    <property type="entry name" value="Cyt-d_oxidase_su2"/>
</dbReference>
<accession>A0ABT9R682</accession>
<dbReference type="RefSeq" id="WP_306863124.1">
    <property type="nucleotide sequence ID" value="NZ_JAUSRB010000002.1"/>
</dbReference>
<feature type="transmembrane region" description="Helical" evidence="7">
    <location>
        <begin position="73"/>
        <end position="91"/>
    </location>
</feature>
<dbReference type="Pfam" id="PF02322">
    <property type="entry name" value="Cyt_bd_oxida_II"/>
    <property type="match status" value="1"/>
</dbReference>
<evidence type="ECO:0000313" key="9">
    <source>
        <dbReference type="Proteomes" id="UP001230426"/>
    </source>
</evidence>
<feature type="transmembrane region" description="Helical" evidence="7">
    <location>
        <begin position="183"/>
        <end position="203"/>
    </location>
</feature>
<evidence type="ECO:0000256" key="5">
    <source>
        <dbReference type="ARBA" id="ARBA00022989"/>
    </source>
</evidence>
<evidence type="ECO:0000256" key="4">
    <source>
        <dbReference type="ARBA" id="ARBA00022692"/>
    </source>
</evidence>
<organism evidence="8 9">
    <name type="scientific">Streptosporangium brasiliense</name>
    <dbReference type="NCBI Taxonomy" id="47480"/>
    <lineage>
        <taxon>Bacteria</taxon>
        <taxon>Bacillati</taxon>
        <taxon>Actinomycetota</taxon>
        <taxon>Actinomycetes</taxon>
        <taxon>Streptosporangiales</taxon>
        <taxon>Streptosporangiaceae</taxon>
        <taxon>Streptosporangium</taxon>
    </lineage>
</organism>
<evidence type="ECO:0000256" key="6">
    <source>
        <dbReference type="ARBA" id="ARBA00023136"/>
    </source>
</evidence>
<proteinExistence type="inferred from homology"/>
<dbReference type="EMBL" id="JAUSRB010000002">
    <property type="protein sequence ID" value="MDP9864753.1"/>
    <property type="molecule type" value="Genomic_DNA"/>
</dbReference>
<gene>
    <name evidence="8" type="ORF">J2S55_004019</name>
</gene>
<evidence type="ECO:0000313" key="8">
    <source>
        <dbReference type="EMBL" id="MDP9864753.1"/>
    </source>
</evidence>
<evidence type="ECO:0000256" key="2">
    <source>
        <dbReference type="ARBA" id="ARBA00007543"/>
    </source>
</evidence>
<evidence type="ECO:0000256" key="7">
    <source>
        <dbReference type="SAM" id="Phobius"/>
    </source>
</evidence>
<feature type="transmembrane region" description="Helical" evidence="7">
    <location>
        <begin position="215"/>
        <end position="237"/>
    </location>
</feature>
<comment type="caution">
    <text evidence="8">The sequence shown here is derived from an EMBL/GenBank/DDBJ whole genome shotgun (WGS) entry which is preliminary data.</text>
</comment>
<evidence type="ECO:0000256" key="1">
    <source>
        <dbReference type="ARBA" id="ARBA00004651"/>
    </source>
</evidence>
<keyword evidence="6 7" id="KW-0472">Membrane</keyword>
<name>A0ABT9R682_9ACTN</name>
<comment type="similarity">
    <text evidence="2">Belongs to the cytochrome ubiquinol oxidase subunit 2 family.</text>
</comment>
<evidence type="ECO:0000256" key="3">
    <source>
        <dbReference type="ARBA" id="ARBA00022475"/>
    </source>
</evidence>
<feature type="transmembrane region" description="Helical" evidence="7">
    <location>
        <begin position="40"/>
        <end position="67"/>
    </location>
</feature>
<feature type="transmembrane region" description="Helical" evidence="7">
    <location>
        <begin position="112"/>
        <end position="133"/>
    </location>
</feature>
<keyword evidence="4 7" id="KW-0812">Transmembrane</keyword>
<comment type="subcellular location">
    <subcellularLocation>
        <location evidence="1">Cell membrane</location>
        <topology evidence="1">Multi-pass membrane protein</topology>
    </subcellularLocation>
</comment>